<keyword evidence="15" id="KW-1185">Reference proteome</keyword>
<dbReference type="PROSITE" id="PS51504">
    <property type="entry name" value="H15"/>
    <property type="match status" value="1"/>
</dbReference>
<dbReference type="PANTHER" id="PTHR31297">
    <property type="entry name" value="GLUCAN ENDO-1,6-BETA-GLUCOSIDASE B"/>
    <property type="match status" value="1"/>
</dbReference>
<dbReference type="GO" id="GO:0008270">
    <property type="term" value="F:zinc ion binding"/>
    <property type="evidence" value="ECO:0007669"/>
    <property type="project" value="UniProtKB-KW"/>
</dbReference>
<evidence type="ECO:0000313" key="14">
    <source>
        <dbReference type="EMBL" id="CAG8479024.1"/>
    </source>
</evidence>
<dbReference type="GO" id="GO:0005576">
    <property type="term" value="C:extracellular region"/>
    <property type="evidence" value="ECO:0007669"/>
    <property type="project" value="TreeGrafter"/>
</dbReference>
<dbReference type="Proteomes" id="UP000789342">
    <property type="component" value="Unassembled WGS sequence"/>
</dbReference>
<sequence length="1452" mass="164168">MLMLQDLLMEKTRFEGLISVDGWYLNHASLTLICPLDQIRFKIHENLHLFSLKLGIRPSLFDQFVNSTIQAVDEYTFTQVLGCEEARRQLRNHWNTWVTEADIRKLASYGLNHLRLFVFRFCRKRHVPMLTTHRINRIPIGYWAFDKKPEEPFVQGAYFYLLKAVRWAKKYNMKVILDLHGAPGSQNGFDNSGRRGPIEWQTGDPDNIPRTINAVKIMTKRFSCSEFKNTVAAINVLNEPASWGGNQLNVTRKFYAKSYEAVRHINSGILVVFHTSFLPLSTWGDYLSSRKFSRVVLDTHIYTVFNYDLLALNQAQRINLVCSNKPDILNSTEKVWTLVGEWSLADTDCTKWLNGFGRGALYDGTLGERGPVCPTCKCQGTEDYCNWTLEYRRFLLDFASAQMDAYEAGIGWIFWNFKAEASPHWNFMLGIEEGKKQQPILDMMDYDEEVIIKLHDTYTNTNNAMNEVAQNKVTSLSDNATDLNMIVTQQNSVLSDTYNKVSFSEWVGFMQDFGASHGFINAYNVNFGIQGEEDGDFEIDEDFVRVVQSQTLQDDALKHHQEFMDEDCDTRTEVEETATSEQVQPVEGKNDENKREIPYDDSTKEIDNMDQSSSAQLSEVSVQPTLIVQKDVSISVTKCKQSEKGKKKGARKTPGRKKTKADTEPSHSVDENSDIDSSKEDADLTPSITKSGRKVQKPIFYNPAKSERKVKPSEVSNEQQKILVESKKTPVKRTAERRQHKTARSTQNKAYDALMRVDHAMTPTPIVPKSVQQSPLENIQVFNQYLDSRDQPNIVFFGEELESDDSMVCNICQEGLSEKGNWIILCDNCDTPYHQICHKPVISDEFADSEKEWKCLNCVDCPSANKRARIDKRNLTGKPRGRPKNDKSGIIVGSDSTEISKEHLGESAISANRVGSASKLLTYKQIDILLTREQKIEYFSSLPKEVLVNLLLLAEQIAPNIPLYPANILQKYRDVNASKYGRSKLNLQAKTEVAAEESNVHMDTSESLAQHEVGEDSIIPKRETPEVMTPEPTVSSLPSANVPKKYSAFYVDIFIKAITAMNQPNGSSAHSIYSWIKSNYVVPEKFQNHAKKHLFDAVAQGIIVKNTKMTYKINNSYPYVPSKDIGENPFKPLNPANCEASTQNNKITKANLDVILDQSNTTILNNIDGVKGQGRQMNSENQGRNPHGGQLILALREGNSSHNIQSTLTSCERSQSCQLTPNCRQRSLNQSGQPPNQPILEQKPIDVIDQAYQRESSQQMLSTSKPEHRDALINNNTVNTSTIQNQNINFTRQEQMLKNPRNPVPISSIVNGNIAPRPSRIRPPNSFMTNQYMTVPRQNINQGLNNFSLSNQSLSMLNNGIGSQTILPPINPQQQQQQQHWPTSFNPFYMIPNTNDSQFGLMHSTYPTYGQSQQAASYRGHNGMQNNGSLMNGNHNGQNINGSVNSSLQEMG</sequence>
<feature type="domain" description="H15" evidence="13">
    <location>
        <begin position="1046"/>
        <end position="1115"/>
    </location>
</feature>
<dbReference type="InterPro" id="IPR019787">
    <property type="entry name" value="Znf_PHD-finger"/>
</dbReference>
<protein>
    <recommendedName>
        <fullName evidence="2">Histone H1</fullName>
    </recommendedName>
</protein>
<feature type="domain" description="PHD-type" evidence="12">
    <location>
        <begin position="806"/>
        <end position="861"/>
    </location>
</feature>
<gene>
    <name evidence="14" type="ORF">AMORRO_LOCUS2219</name>
</gene>
<feature type="compositionally biased region" description="Basic and acidic residues" evidence="11">
    <location>
        <begin position="1012"/>
        <end position="1025"/>
    </location>
</feature>
<dbReference type="SUPFAM" id="SSF46785">
    <property type="entry name" value="Winged helix' DNA-binding domain"/>
    <property type="match status" value="1"/>
</dbReference>
<feature type="region of interest" description="Disordered" evidence="11">
    <location>
        <begin position="576"/>
        <end position="620"/>
    </location>
</feature>
<dbReference type="InterPro" id="IPR005818">
    <property type="entry name" value="Histone_H1/H5_H15"/>
</dbReference>
<evidence type="ECO:0000256" key="7">
    <source>
        <dbReference type="ARBA" id="ARBA00022833"/>
    </source>
</evidence>
<dbReference type="SUPFAM" id="SSF57903">
    <property type="entry name" value="FYVE/PHD zinc finger"/>
    <property type="match status" value="1"/>
</dbReference>
<dbReference type="SMART" id="SM00526">
    <property type="entry name" value="H15"/>
    <property type="match status" value="1"/>
</dbReference>
<feature type="region of interest" description="Disordered" evidence="11">
    <location>
        <begin position="996"/>
        <end position="1036"/>
    </location>
</feature>
<dbReference type="OrthoDB" id="62120at2759"/>
<feature type="compositionally biased region" description="Polar residues" evidence="11">
    <location>
        <begin position="609"/>
        <end position="620"/>
    </location>
</feature>
<dbReference type="CDD" id="cd15502">
    <property type="entry name" value="PHD_Phf1p_Phf2p_like"/>
    <property type="match status" value="1"/>
</dbReference>
<dbReference type="InterPro" id="IPR036388">
    <property type="entry name" value="WH-like_DNA-bd_sf"/>
</dbReference>
<feature type="region of interest" description="Disordered" evidence="11">
    <location>
        <begin position="1430"/>
        <end position="1452"/>
    </location>
</feature>
<dbReference type="SUPFAM" id="SSF51445">
    <property type="entry name" value="(Trans)glycosidases"/>
    <property type="match status" value="1"/>
</dbReference>
<feature type="region of interest" description="Disordered" evidence="11">
    <location>
        <begin position="873"/>
        <end position="892"/>
    </location>
</feature>
<dbReference type="InterPro" id="IPR050386">
    <property type="entry name" value="Glycosyl_hydrolase_5"/>
</dbReference>
<name>A0A9N8WD98_9GLOM</name>
<keyword evidence="9" id="KW-0326">Glycosidase</keyword>
<evidence type="ECO:0000256" key="11">
    <source>
        <dbReference type="SAM" id="MobiDB-lite"/>
    </source>
</evidence>
<keyword evidence="7" id="KW-0862">Zinc</keyword>
<feature type="compositionally biased region" description="Basic residues" evidence="11">
    <location>
        <begin position="645"/>
        <end position="659"/>
    </location>
</feature>
<keyword evidence="4" id="KW-0479">Metal-binding</keyword>
<dbReference type="InterPro" id="IPR001965">
    <property type="entry name" value="Znf_PHD"/>
</dbReference>
<dbReference type="GO" id="GO:0004338">
    <property type="term" value="F:glucan exo-1,3-beta-glucosidase activity"/>
    <property type="evidence" value="ECO:0007669"/>
    <property type="project" value="UniProtKB-EC"/>
</dbReference>
<keyword evidence="3" id="KW-0597">Phosphoprotein</keyword>
<evidence type="ECO:0000256" key="9">
    <source>
        <dbReference type="ARBA" id="ARBA00023295"/>
    </source>
</evidence>
<feature type="compositionally biased region" description="Basic and acidic residues" evidence="11">
    <location>
        <begin position="728"/>
        <end position="737"/>
    </location>
</feature>
<dbReference type="PROSITE" id="PS50016">
    <property type="entry name" value="ZF_PHD_2"/>
    <property type="match status" value="1"/>
</dbReference>
<feature type="region of interest" description="Disordered" evidence="11">
    <location>
        <begin position="728"/>
        <end position="747"/>
    </location>
</feature>
<dbReference type="GO" id="GO:0009251">
    <property type="term" value="P:glucan catabolic process"/>
    <property type="evidence" value="ECO:0007669"/>
    <property type="project" value="TreeGrafter"/>
</dbReference>
<dbReference type="Gene3D" id="1.10.10.10">
    <property type="entry name" value="Winged helix-like DNA-binding domain superfamily/Winged helix DNA-binding domain"/>
    <property type="match status" value="1"/>
</dbReference>
<keyword evidence="8" id="KW-0010">Activator</keyword>
<dbReference type="InterPro" id="IPR017853">
    <property type="entry name" value="GH"/>
</dbReference>
<dbReference type="EMBL" id="CAJVPV010000909">
    <property type="protein sequence ID" value="CAG8479024.1"/>
    <property type="molecule type" value="Genomic_DNA"/>
</dbReference>
<dbReference type="GO" id="GO:0009986">
    <property type="term" value="C:cell surface"/>
    <property type="evidence" value="ECO:0007669"/>
    <property type="project" value="TreeGrafter"/>
</dbReference>
<evidence type="ECO:0000256" key="2">
    <source>
        <dbReference type="ARBA" id="ARBA00020833"/>
    </source>
</evidence>
<evidence type="ECO:0000256" key="5">
    <source>
        <dbReference type="ARBA" id="ARBA00022771"/>
    </source>
</evidence>
<comment type="caution">
    <text evidence="14">The sequence shown here is derived from an EMBL/GenBank/DDBJ whole genome shotgun (WGS) entry which is preliminary data.</text>
</comment>
<feature type="region of interest" description="Disordered" evidence="11">
    <location>
        <begin position="1299"/>
        <end position="1325"/>
    </location>
</feature>
<reference evidence="14" key="1">
    <citation type="submission" date="2021-06" db="EMBL/GenBank/DDBJ databases">
        <authorList>
            <person name="Kallberg Y."/>
            <person name="Tangrot J."/>
            <person name="Rosling A."/>
        </authorList>
    </citation>
    <scope>NUCLEOTIDE SEQUENCE</scope>
    <source>
        <strain evidence="14">CL551</strain>
    </source>
</reference>
<dbReference type="GO" id="GO:0000786">
    <property type="term" value="C:nucleosome"/>
    <property type="evidence" value="ECO:0007669"/>
    <property type="project" value="InterPro"/>
</dbReference>
<organism evidence="14 15">
    <name type="scientific">Acaulospora morrowiae</name>
    <dbReference type="NCBI Taxonomy" id="94023"/>
    <lineage>
        <taxon>Eukaryota</taxon>
        <taxon>Fungi</taxon>
        <taxon>Fungi incertae sedis</taxon>
        <taxon>Mucoromycota</taxon>
        <taxon>Glomeromycotina</taxon>
        <taxon>Glomeromycetes</taxon>
        <taxon>Diversisporales</taxon>
        <taxon>Acaulosporaceae</taxon>
        <taxon>Acaulospora</taxon>
    </lineage>
</organism>
<accession>A0A9N8WD98</accession>
<dbReference type="PANTHER" id="PTHR31297:SF42">
    <property type="entry name" value="GLYCOSIDE HYDROLASE FAMILY 5 DOMAIN-CONTAINING PROTEIN"/>
    <property type="match status" value="1"/>
</dbReference>
<keyword evidence="6" id="KW-0378">Hydrolase</keyword>
<evidence type="ECO:0000256" key="1">
    <source>
        <dbReference type="ARBA" id="ARBA00005641"/>
    </source>
</evidence>
<evidence type="ECO:0000256" key="6">
    <source>
        <dbReference type="ARBA" id="ARBA00022801"/>
    </source>
</evidence>
<evidence type="ECO:0000256" key="10">
    <source>
        <dbReference type="PROSITE-ProRule" id="PRU00146"/>
    </source>
</evidence>
<comment type="similarity">
    <text evidence="1">Belongs to the glycosyl hydrolase 5 (cellulase A) family.</text>
</comment>
<dbReference type="Gene3D" id="3.20.20.80">
    <property type="entry name" value="Glycosidases"/>
    <property type="match status" value="1"/>
</dbReference>
<dbReference type="InterPro" id="IPR036390">
    <property type="entry name" value="WH_DNA-bd_sf"/>
</dbReference>
<evidence type="ECO:0000313" key="15">
    <source>
        <dbReference type="Proteomes" id="UP000789342"/>
    </source>
</evidence>
<dbReference type="GO" id="GO:0071555">
    <property type="term" value="P:cell wall organization"/>
    <property type="evidence" value="ECO:0007669"/>
    <property type="project" value="UniProtKB-KW"/>
</dbReference>
<dbReference type="GO" id="GO:0006334">
    <property type="term" value="P:nucleosome assembly"/>
    <property type="evidence" value="ECO:0007669"/>
    <property type="project" value="InterPro"/>
</dbReference>
<dbReference type="Pfam" id="PF00628">
    <property type="entry name" value="PHD"/>
    <property type="match status" value="1"/>
</dbReference>
<feature type="compositionally biased region" description="Basic and acidic residues" evidence="11">
    <location>
        <begin position="660"/>
        <end position="682"/>
    </location>
</feature>
<evidence type="ECO:0000256" key="3">
    <source>
        <dbReference type="ARBA" id="ARBA00022553"/>
    </source>
</evidence>
<dbReference type="InterPro" id="IPR013083">
    <property type="entry name" value="Znf_RING/FYVE/PHD"/>
</dbReference>
<evidence type="ECO:0000259" key="13">
    <source>
        <dbReference type="PROSITE" id="PS51504"/>
    </source>
</evidence>
<feature type="region of interest" description="Disordered" evidence="11">
    <location>
        <begin position="637"/>
        <end position="719"/>
    </location>
</feature>
<feature type="compositionally biased region" description="Basic and acidic residues" evidence="11">
    <location>
        <begin position="588"/>
        <end position="607"/>
    </location>
</feature>
<evidence type="ECO:0000259" key="12">
    <source>
        <dbReference type="PROSITE" id="PS50016"/>
    </source>
</evidence>
<evidence type="ECO:0000256" key="4">
    <source>
        <dbReference type="ARBA" id="ARBA00022723"/>
    </source>
</evidence>
<dbReference type="SMART" id="SM00249">
    <property type="entry name" value="PHD"/>
    <property type="match status" value="1"/>
</dbReference>
<evidence type="ECO:0000256" key="8">
    <source>
        <dbReference type="ARBA" id="ARBA00023159"/>
    </source>
</evidence>
<dbReference type="Gene3D" id="3.30.40.10">
    <property type="entry name" value="Zinc/RING finger domain, C3HC4 (zinc finger)"/>
    <property type="match status" value="1"/>
</dbReference>
<dbReference type="GO" id="GO:0003677">
    <property type="term" value="F:DNA binding"/>
    <property type="evidence" value="ECO:0007669"/>
    <property type="project" value="InterPro"/>
</dbReference>
<dbReference type="Pfam" id="PF00538">
    <property type="entry name" value="Linker_histone"/>
    <property type="match status" value="1"/>
</dbReference>
<proteinExistence type="inferred from homology"/>
<keyword evidence="5 10" id="KW-0863">Zinc-finger</keyword>
<dbReference type="InterPro" id="IPR011011">
    <property type="entry name" value="Znf_FYVE_PHD"/>
</dbReference>